<feature type="transmembrane region" description="Helical" evidence="1">
    <location>
        <begin position="236"/>
        <end position="259"/>
    </location>
</feature>
<keyword evidence="1" id="KW-0472">Membrane</keyword>
<organism evidence="2 3">
    <name type="scientific">Gryllotalpicola protaetiae</name>
    <dbReference type="NCBI Taxonomy" id="2419771"/>
    <lineage>
        <taxon>Bacteria</taxon>
        <taxon>Bacillati</taxon>
        <taxon>Actinomycetota</taxon>
        <taxon>Actinomycetes</taxon>
        <taxon>Micrococcales</taxon>
        <taxon>Microbacteriaceae</taxon>
        <taxon>Gryllotalpicola</taxon>
    </lineage>
</organism>
<feature type="transmembrane region" description="Helical" evidence="1">
    <location>
        <begin position="271"/>
        <end position="292"/>
    </location>
</feature>
<gene>
    <name evidence="2" type="ORF">D7I44_05745</name>
</gene>
<name>A0A387BPP2_9MICO</name>
<keyword evidence="1" id="KW-0812">Transmembrane</keyword>
<evidence type="ECO:0000313" key="2">
    <source>
        <dbReference type="EMBL" id="AYG03079.1"/>
    </source>
</evidence>
<protein>
    <submittedName>
        <fullName evidence="2">Uncharacterized protein</fullName>
    </submittedName>
</protein>
<accession>A0A387BPP2</accession>
<reference evidence="2 3" key="1">
    <citation type="submission" date="2018-09" db="EMBL/GenBank/DDBJ databases">
        <title>Genome sequencing of strain 2DFW10M-5.</title>
        <authorList>
            <person name="Heo J."/>
            <person name="Kim S.-J."/>
            <person name="Kwon S.-W."/>
        </authorList>
    </citation>
    <scope>NUCLEOTIDE SEQUENCE [LARGE SCALE GENOMIC DNA]</scope>
    <source>
        <strain evidence="2 3">2DFW10M-5</strain>
    </source>
</reference>
<evidence type="ECO:0000313" key="3">
    <source>
        <dbReference type="Proteomes" id="UP000275069"/>
    </source>
</evidence>
<feature type="transmembrane region" description="Helical" evidence="1">
    <location>
        <begin position="212"/>
        <end position="230"/>
    </location>
</feature>
<dbReference type="KEGG" id="gry:D7I44_05745"/>
<dbReference type="EMBL" id="CP032624">
    <property type="protein sequence ID" value="AYG03079.1"/>
    <property type="molecule type" value="Genomic_DNA"/>
</dbReference>
<keyword evidence="3" id="KW-1185">Reference proteome</keyword>
<dbReference type="RefSeq" id="WP_120788611.1">
    <property type="nucleotide sequence ID" value="NZ_CP032624.1"/>
</dbReference>
<dbReference type="Proteomes" id="UP000275069">
    <property type="component" value="Chromosome"/>
</dbReference>
<dbReference type="OrthoDB" id="5044126at2"/>
<dbReference type="AlphaFoldDB" id="A0A387BPP2"/>
<proteinExistence type="predicted"/>
<keyword evidence="1" id="KW-1133">Transmembrane helix</keyword>
<sequence>MRPAAAQWQAVGYGSDPVPGDPDVVAQGGSDYLAVADAIVGAKRRLEAIDLDGQISRAVDELLEKTGDVASDIGKAEARYRAAGQALTAYAPALRTAQDDSATALYRASSALQASDSANSNRQYYLTLAQSETDPASQLQYTNLAKQSGDDADDATASVAAWRSQIDAAAATRDAAAERAISHIQEITSHDGLKDSWWDNWGKDLLEKITDIAGIVASIAGVLALCVAWIPVVGQVLAAALLVVTAVAAVINAIGNTVLAITGDRTWGQAIVSIIGAALCCLGIGGALRVLAQAGKEGVVVANSSAVLRSTNVLEKVMTPSRAEKIATQINRIASRQTLADGETMDTVTAQHIMELDPTVLDESMRAWATPVDELENGQLLSRVYGGGPNGSTEFGKSYSSRMPDEYHDPAETLGLPKESVPDTLVRVRVVDASRADITRHALPYEGRIGGAPEYKFPGGEITPDVKGLEKLDTVKLSLP</sequence>
<evidence type="ECO:0000256" key="1">
    <source>
        <dbReference type="SAM" id="Phobius"/>
    </source>
</evidence>